<keyword evidence="2" id="KW-1185">Reference proteome</keyword>
<accession>A0AAD3Y2H9</accession>
<sequence length="177" mass="20423">MRRIRAAYIHRDCWSSNNSECSKHDEAVLDGLQPHSNLRKQKIQNYGQHYSSYLEELPLSWVDKITGWWNEALATTGKNHATSSSMADKDQWQKLPSFRELSVCFCPNDTAMPLCPNVSRLMLVEDNEKLSVLKMMLETLCIDNVYNLLSLLLDCLQNLTDLVIQDCNLLNLSDTWR</sequence>
<dbReference type="AlphaFoldDB" id="A0AAD3Y2H9"/>
<evidence type="ECO:0000313" key="2">
    <source>
        <dbReference type="Proteomes" id="UP001279734"/>
    </source>
</evidence>
<dbReference type="EMBL" id="BSYO01000028">
    <property type="protein sequence ID" value="GMH24616.1"/>
    <property type="molecule type" value="Genomic_DNA"/>
</dbReference>
<name>A0AAD3Y2H9_NEPGR</name>
<comment type="caution">
    <text evidence="1">The sequence shown here is derived from an EMBL/GenBank/DDBJ whole genome shotgun (WGS) entry which is preliminary data.</text>
</comment>
<protein>
    <submittedName>
        <fullName evidence="1">Uncharacterized protein</fullName>
    </submittedName>
</protein>
<organism evidence="1 2">
    <name type="scientific">Nepenthes gracilis</name>
    <name type="common">Slender pitcher plant</name>
    <dbReference type="NCBI Taxonomy" id="150966"/>
    <lineage>
        <taxon>Eukaryota</taxon>
        <taxon>Viridiplantae</taxon>
        <taxon>Streptophyta</taxon>
        <taxon>Embryophyta</taxon>
        <taxon>Tracheophyta</taxon>
        <taxon>Spermatophyta</taxon>
        <taxon>Magnoliopsida</taxon>
        <taxon>eudicotyledons</taxon>
        <taxon>Gunneridae</taxon>
        <taxon>Pentapetalae</taxon>
        <taxon>Caryophyllales</taxon>
        <taxon>Nepenthaceae</taxon>
        <taxon>Nepenthes</taxon>
    </lineage>
</organism>
<proteinExistence type="predicted"/>
<reference evidence="1" key="1">
    <citation type="submission" date="2023-05" db="EMBL/GenBank/DDBJ databases">
        <title>Nepenthes gracilis genome sequencing.</title>
        <authorList>
            <person name="Fukushima K."/>
        </authorList>
    </citation>
    <scope>NUCLEOTIDE SEQUENCE</scope>
    <source>
        <strain evidence="1">SING2019-196</strain>
    </source>
</reference>
<evidence type="ECO:0000313" key="1">
    <source>
        <dbReference type="EMBL" id="GMH24616.1"/>
    </source>
</evidence>
<dbReference type="Proteomes" id="UP001279734">
    <property type="component" value="Unassembled WGS sequence"/>
</dbReference>
<gene>
    <name evidence="1" type="ORF">Nepgr_026459</name>
</gene>